<dbReference type="Ensembl" id="ENSSFAT00005035868.1">
    <property type="protein sequence ID" value="ENSSFAP00005034567.1"/>
    <property type="gene ID" value="ENSSFAG00005017540.1"/>
</dbReference>
<dbReference type="PANTHER" id="PTHR23037">
    <property type="entry name" value="CYTOKINE RECEPTOR"/>
    <property type="match status" value="1"/>
</dbReference>
<dbReference type="PANTHER" id="PTHR23037:SF7">
    <property type="entry name" value="INTERLEUKIN-21 RECEPTOR"/>
    <property type="match status" value="1"/>
</dbReference>
<dbReference type="Proteomes" id="UP000472267">
    <property type="component" value="Chromosome 11"/>
</dbReference>
<evidence type="ECO:0000256" key="5">
    <source>
        <dbReference type="ARBA" id="ARBA00023136"/>
    </source>
</evidence>
<evidence type="ECO:0000256" key="6">
    <source>
        <dbReference type="ARBA" id="ARBA00023170"/>
    </source>
</evidence>
<evidence type="ECO:0000256" key="2">
    <source>
        <dbReference type="ARBA" id="ARBA00022692"/>
    </source>
</evidence>
<evidence type="ECO:0000256" key="9">
    <source>
        <dbReference type="SAM" id="SignalP"/>
    </source>
</evidence>
<evidence type="ECO:0000256" key="4">
    <source>
        <dbReference type="ARBA" id="ARBA00022989"/>
    </source>
</evidence>
<feature type="region of interest" description="Disordered" evidence="8">
    <location>
        <begin position="292"/>
        <end position="341"/>
    </location>
</feature>
<keyword evidence="6" id="KW-0675">Receptor</keyword>
<reference evidence="11" key="3">
    <citation type="submission" date="2025-09" db="UniProtKB">
        <authorList>
            <consortium name="Ensembl"/>
        </authorList>
    </citation>
    <scope>IDENTIFICATION</scope>
</reference>
<dbReference type="InterPro" id="IPR013783">
    <property type="entry name" value="Ig-like_fold"/>
</dbReference>
<keyword evidence="2" id="KW-0812">Transmembrane</keyword>
<keyword evidence="12" id="KW-1185">Reference proteome</keyword>
<dbReference type="SUPFAM" id="SSF49265">
    <property type="entry name" value="Fibronectin type III"/>
    <property type="match status" value="1"/>
</dbReference>
<dbReference type="GO" id="GO:0004896">
    <property type="term" value="F:cytokine receptor activity"/>
    <property type="evidence" value="ECO:0007669"/>
    <property type="project" value="TreeGrafter"/>
</dbReference>
<dbReference type="FunCoup" id="A0A672I008">
    <property type="interactions" value="1269"/>
</dbReference>
<dbReference type="AlphaFoldDB" id="A0A672I008"/>
<proteinExistence type="predicted"/>
<dbReference type="InterPro" id="IPR036116">
    <property type="entry name" value="FN3_sf"/>
</dbReference>
<evidence type="ECO:0000256" key="1">
    <source>
        <dbReference type="ARBA" id="ARBA00004479"/>
    </source>
</evidence>
<evidence type="ECO:0000256" key="3">
    <source>
        <dbReference type="ARBA" id="ARBA00022729"/>
    </source>
</evidence>
<feature type="region of interest" description="Disordered" evidence="8">
    <location>
        <begin position="353"/>
        <end position="386"/>
    </location>
</feature>
<protein>
    <recommendedName>
        <fullName evidence="10">Fibronectin type-III domain-containing protein</fullName>
    </recommendedName>
</protein>
<keyword evidence="4" id="KW-1133">Transmembrane helix</keyword>
<dbReference type="Gene3D" id="2.60.40.10">
    <property type="entry name" value="Immunoglobulins"/>
    <property type="match status" value="1"/>
</dbReference>
<feature type="signal peptide" evidence="9">
    <location>
        <begin position="1"/>
        <end position="23"/>
    </location>
</feature>
<keyword evidence="5" id="KW-0472">Membrane</keyword>
<reference evidence="11" key="2">
    <citation type="submission" date="2025-08" db="UniProtKB">
        <authorList>
            <consortium name="Ensembl"/>
        </authorList>
    </citation>
    <scope>IDENTIFICATION</scope>
</reference>
<evidence type="ECO:0000256" key="7">
    <source>
        <dbReference type="ARBA" id="ARBA00023180"/>
    </source>
</evidence>
<evidence type="ECO:0000313" key="12">
    <source>
        <dbReference type="Proteomes" id="UP000472267"/>
    </source>
</evidence>
<feature type="compositionally biased region" description="Pro residues" evidence="8">
    <location>
        <begin position="363"/>
        <end position="385"/>
    </location>
</feature>
<evidence type="ECO:0000313" key="11">
    <source>
        <dbReference type="Ensembl" id="ENSSFAP00005034567.1"/>
    </source>
</evidence>
<feature type="compositionally biased region" description="Basic and acidic residues" evidence="8">
    <location>
        <begin position="321"/>
        <end position="336"/>
    </location>
</feature>
<evidence type="ECO:0000259" key="10">
    <source>
        <dbReference type="PROSITE" id="PS50853"/>
    </source>
</evidence>
<reference evidence="11" key="1">
    <citation type="submission" date="2019-06" db="EMBL/GenBank/DDBJ databases">
        <authorList>
            <consortium name="Wellcome Sanger Institute Data Sharing"/>
        </authorList>
    </citation>
    <scope>NUCLEOTIDE SEQUENCE [LARGE SCALE GENOMIC DNA]</scope>
</reference>
<dbReference type="CDD" id="cd00063">
    <property type="entry name" value="FN3"/>
    <property type="match status" value="1"/>
</dbReference>
<keyword evidence="7" id="KW-0325">Glycoprotein</keyword>
<organism evidence="11 12">
    <name type="scientific">Salarias fasciatus</name>
    <name type="common">Jewelled blenny</name>
    <name type="synonym">Blennius fasciatus</name>
    <dbReference type="NCBI Taxonomy" id="181472"/>
    <lineage>
        <taxon>Eukaryota</taxon>
        <taxon>Metazoa</taxon>
        <taxon>Chordata</taxon>
        <taxon>Craniata</taxon>
        <taxon>Vertebrata</taxon>
        <taxon>Euteleostomi</taxon>
        <taxon>Actinopterygii</taxon>
        <taxon>Neopterygii</taxon>
        <taxon>Teleostei</taxon>
        <taxon>Neoteleostei</taxon>
        <taxon>Acanthomorphata</taxon>
        <taxon>Ovalentaria</taxon>
        <taxon>Blenniimorphae</taxon>
        <taxon>Blenniiformes</taxon>
        <taxon>Blennioidei</taxon>
        <taxon>Blenniidae</taxon>
        <taxon>Salariinae</taxon>
        <taxon>Salarias</taxon>
    </lineage>
</organism>
<name>A0A672I008_SALFA</name>
<dbReference type="PROSITE" id="PS50853">
    <property type="entry name" value="FN3"/>
    <property type="match status" value="1"/>
</dbReference>
<accession>A0A672I008</accession>
<evidence type="ECO:0000256" key="8">
    <source>
        <dbReference type="SAM" id="MobiDB-lite"/>
    </source>
</evidence>
<feature type="chain" id="PRO_5025546192" description="Fibronectin type-III domain-containing protein" evidence="9">
    <location>
        <begin position="24"/>
        <end position="463"/>
    </location>
</feature>
<dbReference type="InterPro" id="IPR003961">
    <property type="entry name" value="FN3_dom"/>
</dbReference>
<dbReference type="InParanoid" id="A0A672I008"/>
<dbReference type="GO" id="GO:0009897">
    <property type="term" value="C:external side of plasma membrane"/>
    <property type="evidence" value="ECO:0007669"/>
    <property type="project" value="TreeGrafter"/>
</dbReference>
<sequence>MCVCVCVCVFVCLCVCVCFYVSAASRCDVHCSTDYVRSVNCSCSVTLRSQEEDALLLCFSGEDQNVVGSCAVAPPRSWCLVLMEDLEEVASVGTKCWTTVSGPDGEALEKSDWQLADWVKPPAPTDVRVTDAGRSANVTWSHAGDDDCLEYNICVREASEQREVRLQQPTPVTTQQRLLLDGGLLQLRPGAALLVRVQARFCETHFVTGPWSEWSPAAAWSPAGERGPAGERAPAAAWCFVSLPVVVLALFLFLQKKLELVTFVPKPDHFFKPLYQNYRGNFKVRGGRVRLDQQGDETGPAGGAIGGQSETGPAGGAIGGAERDWTSRGSQRREGGDQCGPCGWGFSLAPHESAAGGRAVPPSRKPPTPCPPCPPPPPPPPPPRVTPALRFPLISDLLLFFHLQQAAEQSEGVRAALIHRLLSNLLQQRALLPRPSAGAARTRSRVCVYTFFHPCGDQMSPQG</sequence>
<comment type="subcellular location">
    <subcellularLocation>
        <location evidence="1">Membrane</location>
        <topology evidence="1">Single-pass type I membrane protein</topology>
    </subcellularLocation>
</comment>
<feature type="domain" description="Fibronectin type-III" evidence="10">
    <location>
        <begin position="123"/>
        <end position="222"/>
    </location>
</feature>
<keyword evidence="3 9" id="KW-0732">Signal</keyword>